<gene>
    <name evidence="2" type="ORF">BW730_04905</name>
</gene>
<dbReference type="OrthoDB" id="9843351at2"/>
<keyword evidence="3" id="KW-1185">Reference proteome</keyword>
<dbReference type="Proteomes" id="UP000188145">
    <property type="component" value="Chromosome"/>
</dbReference>
<feature type="region of interest" description="Disordered" evidence="1">
    <location>
        <begin position="210"/>
        <end position="369"/>
    </location>
</feature>
<feature type="region of interest" description="Disordered" evidence="1">
    <location>
        <begin position="59"/>
        <end position="131"/>
    </location>
</feature>
<dbReference type="RefSeq" id="WP_077685274.1">
    <property type="nucleotide sequence ID" value="NZ_CP019606.1"/>
</dbReference>
<evidence type="ECO:0000313" key="2">
    <source>
        <dbReference type="EMBL" id="AQP46958.1"/>
    </source>
</evidence>
<sequence length="463" mass="46648">MNRDAEPNLGDSEEAILRYRKVLPEEKKEPKSVGRPTLAPDVPVSAGLGGAAVVFGHEELAAAEPTSDDPWGTDDADDYAVPSAVTRADDDQEDRRRRSKVAMALRGSGTRGGAKAKDQSASVLPPAAAPGATVGGVGAPVGAANPGAMTSMQANAAQNAAVGTMPVSLLQNAQNAGRGGAAPVFAPPGGGGGLQAASAAPVYDPEFVKEALQANGFTDPDADPAGSAAGPEGETDRPGGAKTQPGTTLSAMPPVLSGGPATGPAPVVLAPQPPGGGGGGAGGGAAPSTPYLPGPVLTPQPLPVGTTPLPPFTTPTAPIVRHPGPDIVVSGPRPAESGTPPRSGEPGKDFHQETPTYQPPSANSGDYAVSTDDLRRDAKKWAEVADLSAPIVDAMLKAPPPSTMFGHMKAPVTSYQDAVDSSIGFVDDAGERQLSTSERLALSADNFDEQEVWATYVTGRTLQ</sequence>
<organism evidence="2 3">
    <name type="scientific">Tessaracoccus aquimaris</name>
    <dbReference type="NCBI Taxonomy" id="1332264"/>
    <lineage>
        <taxon>Bacteria</taxon>
        <taxon>Bacillati</taxon>
        <taxon>Actinomycetota</taxon>
        <taxon>Actinomycetes</taxon>
        <taxon>Propionibacteriales</taxon>
        <taxon>Propionibacteriaceae</taxon>
        <taxon>Tessaracoccus</taxon>
    </lineage>
</organism>
<feature type="region of interest" description="Disordered" evidence="1">
    <location>
        <begin position="22"/>
        <end position="46"/>
    </location>
</feature>
<accession>A0A1Q2CLF9</accession>
<dbReference type="KEGG" id="tes:BW730_04905"/>
<proteinExistence type="predicted"/>
<evidence type="ECO:0000256" key="1">
    <source>
        <dbReference type="SAM" id="MobiDB-lite"/>
    </source>
</evidence>
<feature type="compositionally biased region" description="Low complexity" evidence="1">
    <location>
        <begin position="174"/>
        <end position="184"/>
    </location>
</feature>
<name>A0A1Q2CLF9_9ACTN</name>
<feature type="compositionally biased region" description="Pro residues" evidence="1">
    <location>
        <begin position="290"/>
        <end position="313"/>
    </location>
</feature>
<feature type="compositionally biased region" description="Polar residues" evidence="1">
    <location>
        <begin position="353"/>
        <end position="364"/>
    </location>
</feature>
<dbReference type="EMBL" id="CP019606">
    <property type="protein sequence ID" value="AQP46958.1"/>
    <property type="molecule type" value="Genomic_DNA"/>
</dbReference>
<reference evidence="3" key="1">
    <citation type="submission" date="2017-02" db="EMBL/GenBank/DDBJ databases">
        <title>Tessaracoccus aquaemaris sp. nov., isolated from the intestine of a Korean rockfish, Sebastes schlegelii, in a marine aquaculture pond.</title>
        <authorList>
            <person name="Tak E.J."/>
            <person name="Bae J.-W."/>
        </authorList>
    </citation>
    <scope>NUCLEOTIDE SEQUENCE [LARGE SCALE GENOMIC DNA]</scope>
    <source>
        <strain evidence="3">NSG39</strain>
    </source>
</reference>
<feature type="compositionally biased region" description="Basic and acidic residues" evidence="1">
    <location>
        <begin position="22"/>
        <end position="32"/>
    </location>
</feature>
<feature type="compositionally biased region" description="Gly residues" evidence="1">
    <location>
        <begin position="275"/>
        <end position="285"/>
    </location>
</feature>
<evidence type="ECO:0000313" key="3">
    <source>
        <dbReference type="Proteomes" id="UP000188145"/>
    </source>
</evidence>
<feature type="region of interest" description="Disordered" evidence="1">
    <location>
        <begin position="174"/>
        <end position="198"/>
    </location>
</feature>
<feature type="compositionally biased region" description="Basic and acidic residues" evidence="1">
    <location>
        <begin position="87"/>
        <end position="96"/>
    </location>
</feature>
<dbReference type="STRING" id="1332264.BW730_04905"/>
<protein>
    <submittedName>
        <fullName evidence="2">Uncharacterized protein</fullName>
    </submittedName>
</protein>
<dbReference type="AlphaFoldDB" id="A0A1Q2CLF9"/>
<feature type="compositionally biased region" description="Low complexity" evidence="1">
    <location>
        <begin position="223"/>
        <end position="232"/>
    </location>
</feature>